<reference evidence="1" key="1">
    <citation type="submission" date="2023-04" db="EMBL/GenBank/DDBJ databases">
        <title>A chromosome-level genome assembly of the parasitoid wasp Eretmocerus hayati.</title>
        <authorList>
            <person name="Zhong Y."/>
            <person name="Liu S."/>
            <person name="Liu Y."/>
        </authorList>
    </citation>
    <scope>NUCLEOTIDE SEQUENCE</scope>
    <source>
        <strain evidence="1">ZJU_SS_LIU_2023</strain>
    </source>
</reference>
<evidence type="ECO:0000313" key="1">
    <source>
        <dbReference type="EMBL" id="KAJ8669749.1"/>
    </source>
</evidence>
<gene>
    <name evidence="1" type="ORF">QAD02_001008</name>
</gene>
<accession>A0ACC2NF77</accession>
<name>A0ACC2NF77_9HYME</name>
<organism evidence="1 2">
    <name type="scientific">Eretmocerus hayati</name>
    <dbReference type="NCBI Taxonomy" id="131215"/>
    <lineage>
        <taxon>Eukaryota</taxon>
        <taxon>Metazoa</taxon>
        <taxon>Ecdysozoa</taxon>
        <taxon>Arthropoda</taxon>
        <taxon>Hexapoda</taxon>
        <taxon>Insecta</taxon>
        <taxon>Pterygota</taxon>
        <taxon>Neoptera</taxon>
        <taxon>Endopterygota</taxon>
        <taxon>Hymenoptera</taxon>
        <taxon>Apocrita</taxon>
        <taxon>Proctotrupomorpha</taxon>
        <taxon>Chalcidoidea</taxon>
        <taxon>Aphelinidae</taxon>
        <taxon>Aphelininae</taxon>
        <taxon>Eretmocerus</taxon>
    </lineage>
</organism>
<comment type="caution">
    <text evidence="1">The sequence shown here is derived from an EMBL/GenBank/DDBJ whole genome shotgun (WGS) entry which is preliminary data.</text>
</comment>
<dbReference type="EMBL" id="CM056743">
    <property type="protein sequence ID" value="KAJ8669749.1"/>
    <property type="molecule type" value="Genomic_DNA"/>
</dbReference>
<sequence length="848" mass="95332">MIGSARWSTVLFLVAWMMTSAVTQRAKPTGMNSCFSKQTCHECIQTPSCAWCAMPNFVNKRCFLPYVNTKIWEECPQNYTVAPENEFIKIRAKSLTKGSYEIEGGFEEGYEWESGGHQSSSGRFNTEEVNGDRTSFNENQAAQSEREAVQLFPQEIYLKVRINEAQKIKIEYAQAEDYPVDLYYLMDLSNSMKDDKQKLSDLGQLLVESMSNITSNFRLGFGSFVDKVVMPYVSMVPKALQEPCDGCAAPYGYRNHMSLSQNTQKFAQEVRDAPVSGNLDAPEGGFDAVMQAIVCRDQIQWREKARKLLLYSTDAGFHFAGDGKLGGIVRPNDGCCHLDAFGRYTESEHQDYPSISQVNLKVKENSVNIIWAVTEEQIQIYESLTKHVQGSYAAKLSSDSSNIVDLVREQYNAITSSVELKDTASNYVNIRYFSNCLDGGPMVEKNKCDGLKVGNKVEFTAEILVPACPQNRSEWNQKFLIYPVGVNESLTVNLEMICDCDCEKGGMEGFEYQSEKCHYHGDLSCGVCECQEGYFGKNCECGMNEREGTHYNEFACRADNTTTLECSGRGTCECNVCYCDKRADETERITGDFCECDDFTCPRGSNEMCSGHGSCQCGECMCHAGWTGAACDCSTNTDLCFVNGIECSGHGKCECGKCECSNDKENRHSGTFCHVCRECPSRCEEIRPCVLCKLNLTELSPADCERACYGEGIEIEIVESINIDFENDERACWGYDDQDCKYHFAYLYNITTNKLQTRLLRARECPPHVYLLNVVLGVVMGVVIIGVAFLLVWKLFTSIHDRREFAKFEKERMMARWDASENPIYRQATSTFKNPTYSAGGAHMPLRS</sequence>
<dbReference type="Proteomes" id="UP001239111">
    <property type="component" value="Chromosome 3"/>
</dbReference>
<evidence type="ECO:0000313" key="2">
    <source>
        <dbReference type="Proteomes" id="UP001239111"/>
    </source>
</evidence>
<proteinExistence type="predicted"/>
<keyword evidence="2" id="KW-1185">Reference proteome</keyword>
<protein>
    <submittedName>
        <fullName evidence="1">Uncharacterized protein</fullName>
    </submittedName>
</protein>